<evidence type="ECO:0000256" key="4">
    <source>
        <dbReference type="ARBA" id="ARBA00022989"/>
    </source>
</evidence>
<evidence type="ECO:0000256" key="3">
    <source>
        <dbReference type="ARBA" id="ARBA00022692"/>
    </source>
</evidence>
<dbReference type="Pfam" id="PF01284">
    <property type="entry name" value="MARVEL"/>
    <property type="match status" value="1"/>
</dbReference>
<evidence type="ECO:0000256" key="1">
    <source>
        <dbReference type="ARBA" id="ARBA00004141"/>
    </source>
</evidence>
<dbReference type="PROSITE" id="PS51225">
    <property type="entry name" value="MARVEL"/>
    <property type="match status" value="1"/>
</dbReference>
<evidence type="ECO:0000256" key="6">
    <source>
        <dbReference type="PIRNR" id="PIRNR011282"/>
    </source>
</evidence>
<name>A0ABN9MKU9_9NEOB</name>
<evidence type="ECO:0000313" key="9">
    <source>
        <dbReference type="Proteomes" id="UP001176940"/>
    </source>
</evidence>
<gene>
    <name evidence="8" type="ORF">RIMI_LOCUS22151561</name>
</gene>
<keyword evidence="9" id="KW-1185">Reference proteome</keyword>
<dbReference type="EMBL" id="CAUEEQ010078247">
    <property type="protein sequence ID" value="CAJ0967352.1"/>
    <property type="molecule type" value="Genomic_DNA"/>
</dbReference>
<dbReference type="PANTHER" id="PTHR10838:SF19">
    <property type="entry name" value="SYNAPTOGYRIN-2 LIKE PROTEIN-RELATED"/>
    <property type="match status" value="1"/>
</dbReference>
<organism evidence="8 9">
    <name type="scientific">Ranitomeya imitator</name>
    <name type="common">mimic poison frog</name>
    <dbReference type="NCBI Taxonomy" id="111125"/>
    <lineage>
        <taxon>Eukaryota</taxon>
        <taxon>Metazoa</taxon>
        <taxon>Chordata</taxon>
        <taxon>Craniata</taxon>
        <taxon>Vertebrata</taxon>
        <taxon>Euteleostomi</taxon>
        <taxon>Amphibia</taxon>
        <taxon>Batrachia</taxon>
        <taxon>Anura</taxon>
        <taxon>Neobatrachia</taxon>
        <taxon>Hyloidea</taxon>
        <taxon>Dendrobatidae</taxon>
        <taxon>Dendrobatinae</taxon>
        <taxon>Ranitomeya</taxon>
    </lineage>
</organism>
<evidence type="ECO:0000313" key="8">
    <source>
        <dbReference type="EMBL" id="CAJ0967352.1"/>
    </source>
</evidence>
<keyword evidence="4 6" id="KW-1133">Transmembrane helix</keyword>
<dbReference type="InterPro" id="IPR008253">
    <property type="entry name" value="Marvel"/>
</dbReference>
<comment type="similarity">
    <text evidence="2 6">Belongs to the synaptogyrin family.</text>
</comment>
<feature type="transmembrane region" description="Helical" evidence="6">
    <location>
        <begin position="143"/>
        <end position="161"/>
    </location>
</feature>
<dbReference type="InterPro" id="IPR016579">
    <property type="entry name" value="Synaptogyrin"/>
</dbReference>
<dbReference type="PIRSF" id="PIRSF011282">
    <property type="entry name" value="Synaptogyrin"/>
    <property type="match status" value="1"/>
</dbReference>
<keyword evidence="5 6" id="KW-0472">Membrane</keyword>
<accession>A0ABN9MKU9</accession>
<keyword evidence="3 6" id="KW-0812">Transmembrane</keyword>
<feature type="transmembrane region" description="Helical" evidence="6">
    <location>
        <begin position="69"/>
        <end position="92"/>
    </location>
</feature>
<feature type="transmembrane region" description="Helical" evidence="6">
    <location>
        <begin position="104"/>
        <end position="131"/>
    </location>
</feature>
<feature type="domain" description="MARVEL" evidence="7">
    <location>
        <begin position="20"/>
        <end position="170"/>
    </location>
</feature>
<evidence type="ECO:0000256" key="5">
    <source>
        <dbReference type="ARBA" id="ARBA00023136"/>
    </source>
</evidence>
<evidence type="ECO:0000259" key="7">
    <source>
        <dbReference type="PROSITE" id="PS51225"/>
    </source>
</evidence>
<comment type="caution">
    <text evidence="8">The sequence shown here is derived from an EMBL/GenBank/DDBJ whole genome shotgun (WGS) entry which is preliminary data.</text>
</comment>
<dbReference type="PANTHER" id="PTHR10838">
    <property type="entry name" value="SYNAPTOGYRIN"/>
    <property type="match status" value="1"/>
</dbReference>
<feature type="transmembrane region" description="Helical" evidence="6">
    <location>
        <begin position="27"/>
        <end position="49"/>
    </location>
</feature>
<proteinExistence type="inferred from homology"/>
<protein>
    <recommendedName>
        <fullName evidence="6">Synaptogyrin</fullName>
    </recommendedName>
</protein>
<sequence>METGVYGAAKAGGSFDLLDFLKRPETILRLLSAVFALIVFACILTDGYVNKPDQSTLICIFNANMDACHYGIGIGVLAFLGALAFLGLDVYFPTVSNVNTRKYIVISDLGFAGLWCFLWFVGFCFLANQWASTTDLAVTGADNARAAIAFSFFSILSWFPLASMAFKKYRMGVDDFNTSYMDPNLSPRLALLQLPGCRQRQLPAAAVHTKRRDRRRLQAARILSPPA</sequence>
<reference evidence="8" key="1">
    <citation type="submission" date="2023-07" db="EMBL/GenBank/DDBJ databases">
        <authorList>
            <person name="Stuckert A."/>
        </authorList>
    </citation>
    <scope>NUCLEOTIDE SEQUENCE</scope>
</reference>
<comment type="subcellular location">
    <subcellularLocation>
        <location evidence="1 6">Membrane</location>
        <topology evidence="1 6">Multi-pass membrane protein</topology>
    </subcellularLocation>
</comment>
<evidence type="ECO:0000256" key="2">
    <source>
        <dbReference type="ARBA" id="ARBA00010252"/>
    </source>
</evidence>
<dbReference type="Proteomes" id="UP001176940">
    <property type="component" value="Unassembled WGS sequence"/>
</dbReference>